<dbReference type="Gene3D" id="3.40.47.10">
    <property type="match status" value="2"/>
</dbReference>
<dbReference type="RefSeq" id="WP_143976654.1">
    <property type="nucleotide sequence ID" value="NZ_PNOT02000278.1"/>
</dbReference>
<comment type="subcellular location">
    <subcellularLocation>
        <location evidence="1">Cytoplasm</location>
    </subcellularLocation>
</comment>
<dbReference type="Pfam" id="PF00109">
    <property type="entry name" value="ketoacyl-synt"/>
    <property type="match status" value="1"/>
</dbReference>
<keyword evidence="7" id="KW-0444">Lipid biosynthesis</keyword>
<evidence type="ECO:0000256" key="2">
    <source>
        <dbReference type="ARBA" id="ARBA00005194"/>
    </source>
</evidence>
<evidence type="ECO:0000256" key="9">
    <source>
        <dbReference type="ARBA" id="ARBA00022832"/>
    </source>
</evidence>
<keyword evidence="8 18" id="KW-0808">Transferase</keyword>
<dbReference type="InterPro" id="IPR020841">
    <property type="entry name" value="PKS_Beta-ketoAc_synthase_dom"/>
</dbReference>
<dbReference type="GO" id="GO:0006633">
    <property type="term" value="P:fatty acid biosynthetic process"/>
    <property type="evidence" value="ECO:0007669"/>
    <property type="project" value="UniProtKB-KW"/>
</dbReference>
<protein>
    <recommendedName>
        <fullName evidence="13">3-oxoacyl-[acyl-carrier-protein] synthase 1</fullName>
        <ecNumber evidence="5">2.3.1.41</ecNumber>
    </recommendedName>
    <alternativeName>
        <fullName evidence="14">3-oxoacyl-[acyl-carrier-protein] synthase I</fullName>
    </alternativeName>
    <alternativeName>
        <fullName evidence="15">Beta-ketoacyl-ACP synthase I</fullName>
    </alternativeName>
</protein>
<evidence type="ECO:0000259" key="19">
    <source>
        <dbReference type="PROSITE" id="PS52004"/>
    </source>
</evidence>
<sequence>MRRVVVTGLGIVSSIGNNANEVQTSLHDARSGISFSDSFAEHGFRCQVWGAPTLDPSAMIDRRAMRFLSQGAAWNHVAMDQAIADAGLGESDITNERTGIVMGSGGPSTRTIVEAAETTLKNGSPKRIGPFAVPKAMSSTASATLATWFKIHGVNYSISSACSTSAHCIGNGYELIQWGKQDMVFAGGHEDLDWTMSDLFDAMGAMSSKFNDRASAASRAYDVNRDGFVIAGGAGVLVLEELEHAKARGAKIYAEIVGYGATSDGYDMVAPSGEGAIRCMRQALATVSTPVDYINTHGTSTPVGDSKEMGAIREVFGEKMPFITSTKSLTGHSLGAAGVQESIYSILMMQGGFIGESAHIETLDPEFEGMPIVRKRIDNAKIDTVLSNSFGFGGTNATLVFQRYSA</sequence>
<dbReference type="InterPro" id="IPR016039">
    <property type="entry name" value="Thiolase-like"/>
</dbReference>
<organism evidence="20 21">
    <name type="scientific">Mesorhizobium intechi</name>
    <dbReference type="NCBI Taxonomy" id="537601"/>
    <lineage>
        <taxon>Bacteria</taxon>
        <taxon>Pseudomonadati</taxon>
        <taxon>Pseudomonadota</taxon>
        <taxon>Alphaproteobacteria</taxon>
        <taxon>Hyphomicrobiales</taxon>
        <taxon>Phyllobacteriaceae</taxon>
        <taxon>Mesorhizobium</taxon>
    </lineage>
</organism>
<dbReference type="GO" id="GO:0004315">
    <property type="term" value="F:3-oxoacyl-[acyl-carrier-protein] synthase activity"/>
    <property type="evidence" value="ECO:0007669"/>
    <property type="project" value="UniProtKB-EC"/>
</dbReference>
<evidence type="ECO:0000256" key="17">
    <source>
        <dbReference type="ARBA" id="ARBA00048506"/>
    </source>
</evidence>
<dbReference type="InterPro" id="IPR000794">
    <property type="entry name" value="Beta-ketoacyl_synthase"/>
</dbReference>
<dbReference type="SUPFAM" id="SSF53901">
    <property type="entry name" value="Thiolase-like"/>
    <property type="match status" value="2"/>
</dbReference>
<evidence type="ECO:0000256" key="1">
    <source>
        <dbReference type="ARBA" id="ARBA00004496"/>
    </source>
</evidence>
<dbReference type="PROSITE" id="PS52004">
    <property type="entry name" value="KS3_2"/>
    <property type="match status" value="1"/>
</dbReference>
<evidence type="ECO:0000256" key="11">
    <source>
        <dbReference type="ARBA" id="ARBA00023160"/>
    </source>
</evidence>
<evidence type="ECO:0000256" key="13">
    <source>
        <dbReference type="ARBA" id="ARBA00039450"/>
    </source>
</evidence>
<comment type="similarity">
    <text evidence="3 18">Belongs to the thiolase-like superfamily. Beta-ketoacyl-ACP synthases family.</text>
</comment>
<name>A0A8T9AL74_9HYPH</name>
<comment type="subunit">
    <text evidence="4">Homodimer.</text>
</comment>
<dbReference type="InterPro" id="IPR018201">
    <property type="entry name" value="Ketoacyl_synth_AS"/>
</dbReference>
<keyword evidence="21" id="KW-1185">Reference proteome</keyword>
<keyword evidence="9" id="KW-0276">Fatty acid metabolism</keyword>
<proteinExistence type="inferred from homology"/>
<dbReference type="InterPro" id="IPR014031">
    <property type="entry name" value="Ketoacyl_synth_C"/>
</dbReference>
<evidence type="ECO:0000256" key="16">
    <source>
        <dbReference type="ARBA" id="ARBA00048121"/>
    </source>
</evidence>
<dbReference type="InterPro" id="IPR014030">
    <property type="entry name" value="Ketoacyl_synth_N"/>
</dbReference>
<evidence type="ECO:0000256" key="8">
    <source>
        <dbReference type="ARBA" id="ARBA00022679"/>
    </source>
</evidence>
<dbReference type="PROSITE" id="PS00606">
    <property type="entry name" value="KS3_1"/>
    <property type="match status" value="1"/>
</dbReference>
<dbReference type="PANTHER" id="PTHR11712:SF306">
    <property type="entry name" value="3-OXOACYL-[ACYL-CARRIER-PROTEIN] SYNTHASE 1"/>
    <property type="match status" value="1"/>
</dbReference>
<evidence type="ECO:0000256" key="14">
    <source>
        <dbReference type="ARBA" id="ARBA00041620"/>
    </source>
</evidence>
<dbReference type="EMBL" id="PNOT02000278">
    <property type="protein sequence ID" value="TSE04292.1"/>
    <property type="molecule type" value="Genomic_DNA"/>
</dbReference>
<evidence type="ECO:0000256" key="4">
    <source>
        <dbReference type="ARBA" id="ARBA00011738"/>
    </source>
</evidence>
<dbReference type="Proteomes" id="UP000235507">
    <property type="component" value="Unassembled WGS sequence"/>
</dbReference>
<dbReference type="GO" id="GO:0005829">
    <property type="term" value="C:cytosol"/>
    <property type="evidence" value="ECO:0007669"/>
    <property type="project" value="TreeGrafter"/>
</dbReference>
<dbReference type="PANTHER" id="PTHR11712">
    <property type="entry name" value="POLYKETIDE SYNTHASE-RELATED"/>
    <property type="match status" value="1"/>
</dbReference>
<evidence type="ECO:0000313" key="21">
    <source>
        <dbReference type="Proteomes" id="UP000235507"/>
    </source>
</evidence>
<keyword evidence="11" id="KW-0275">Fatty acid biosynthesis</keyword>
<dbReference type="SMART" id="SM00825">
    <property type="entry name" value="PKS_KS"/>
    <property type="match status" value="1"/>
</dbReference>
<evidence type="ECO:0000256" key="7">
    <source>
        <dbReference type="ARBA" id="ARBA00022516"/>
    </source>
</evidence>
<dbReference type="EC" id="2.3.1.41" evidence="5"/>
<evidence type="ECO:0000256" key="5">
    <source>
        <dbReference type="ARBA" id="ARBA00013191"/>
    </source>
</evidence>
<comment type="pathway">
    <text evidence="2">Lipid metabolism; fatty acid biosynthesis.</text>
</comment>
<evidence type="ECO:0000256" key="15">
    <source>
        <dbReference type="ARBA" id="ARBA00042143"/>
    </source>
</evidence>
<feature type="domain" description="Ketosynthase family 3 (KS3)" evidence="19">
    <location>
        <begin position="1"/>
        <end position="403"/>
    </location>
</feature>
<keyword evidence="6" id="KW-0963">Cytoplasm</keyword>
<dbReference type="NCBIfam" id="NF005935">
    <property type="entry name" value="PRK07967.1"/>
    <property type="match status" value="1"/>
</dbReference>
<evidence type="ECO:0000256" key="12">
    <source>
        <dbReference type="ARBA" id="ARBA00023315"/>
    </source>
</evidence>
<dbReference type="CDD" id="cd00834">
    <property type="entry name" value="KAS_I_II"/>
    <property type="match status" value="1"/>
</dbReference>
<evidence type="ECO:0000256" key="10">
    <source>
        <dbReference type="ARBA" id="ARBA00023098"/>
    </source>
</evidence>
<evidence type="ECO:0000256" key="18">
    <source>
        <dbReference type="RuleBase" id="RU003694"/>
    </source>
</evidence>
<keyword evidence="12 20" id="KW-0012">Acyltransferase</keyword>
<evidence type="ECO:0000256" key="3">
    <source>
        <dbReference type="ARBA" id="ARBA00008467"/>
    </source>
</evidence>
<reference evidence="20" key="1">
    <citation type="submission" date="2019-07" db="EMBL/GenBank/DDBJ databases">
        <title>Mesorhizobum intechiensis sp. nov. isolated from nodules of Lotus tenuis growing in lowlands of the Flooding Pampa, Argentina.</title>
        <authorList>
            <person name="Estrella M.J."/>
            <person name="Torres Tejerizo G.A."/>
            <person name="Cumpa Velazquez L.M."/>
            <person name="Fontana F."/>
            <person name="Hansen L."/>
            <person name="Pistorio M."/>
            <person name="Sannazzaro A.I."/>
        </authorList>
    </citation>
    <scope>NUCLEOTIDE SEQUENCE</scope>
    <source>
        <strain evidence="20">BD68</strain>
    </source>
</reference>
<dbReference type="FunFam" id="3.40.47.10:FF:000005">
    <property type="entry name" value="3-oxoacyl-[acyl-carrier-protein] synthase I"/>
    <property type="match status" value="1"/>
</dbReference>
<evidence type="ECO:0000256" key="6">
    <source>
        <dbReference type="ARBA" id="ARBA00022490"/>
    </source>
</evidence>
<keyword evidence="10" id="KW-0443">Lipid metabolism</keyword>
<comment type="catalytic activity">
    <reaction evidence="16">
        <text>(3Z)-decenoyl-[ACP] + malonyl-[ACP] + H(+) = 3-oxo-(5Z)-dodecenoyl-[ACP] + holo-[ACP] + CO2</text>
        <dbReference type="Rhea" id="RHEA:54940"/>
        <dbReference type="Rhea" id="RHEA-COMP:9623"/>
        <dbReference type="Rhea" id="RHEA-COMP:9685"/>
        <dbReference type="Rhea" id="RHEA-COMP:9927"/>
        <dbReference type="Rhea" id="RHEA-COMP:14042"/>
        <dbReference type="ChEBI" id="CHEBI:15378"/>
        <dbReference type="ChEBI" id="CHEBI:16526"/>
        <dbReference type="ChEBI" id="CHEBI:64479"/>
        <dbReference type="ChEBI" id="CHEBI:78449"/>
        <dbReference type="ChEBI" id="CHEBI:78798"/>
        <dbReference type="ChEBI" id="CHEBI:138410"/>
    </reaction>
    <physiologicalReaction direction="left-to-right" evidence="16">
        <dbReference type="Rhea" id="RHEA:54941"/>
    </physiologicalReaction>
</comment>
<evidence type="ECO:0000313" key="20">
    <source>
        <dbReference type="EMBL" id="TSE04292.1"/>
    </source>
</evidence>
<dbReference type="FunFam" id="3.40.47.10:FF:000006">
    <property type="entry name" value="3-oxoacyl-[acyl-carrier-protein] synthase I"/>
    <property type="match status" value="1"/>
</dbReference>
<comment type="caution">
    <text evidence="20">The sequence shown here is derived from an EMBL/GenBank/DDBJ whole genome shotgun (WGS) entry which is preliminary data.</text>
</comment>
<dbReference type="OrthoDB" id="9808669at2"/>
<dbReference type="Pfam" id="PF02801">
    <property type="entry name" value="Ketoacyl-synt_C"/>
    <property type="match status" value="1"/>
</dbReference>
<comment type="catalytic activity">
    <reaction evidence="17">
        <text>a fatty acyl-[ACP] + malonyl-[ACP] + H(+) = a 3-oxoacyl-[ACP] + holo-[ACP] + CO2</text>
        <dbReference type="Rhea" id="RHEA:22836"/>
        <dbReference type="Rhea" id="RHEA-COMP:9623"/>
        <dbReference type="Rhea" id="RHEA-COMP:9685"/>
        <dbReference type="Rhea" id="RHEA-COMP:9916"/>
        <dbReference type="Rhea" id="RHEA-COMP:14125"/>
        <dbReference type="ChEBI" id="CHEBI:15378"/>
        <dbReference type="ChEBI" id="CHEBI:16526"/>
        <dbReference type="ChEBI" id="CHEBI:64479"/>
        <dbReference type="ChEBI" id="CHEBI:78449"/>
        <dbReference type="ChEBI" id="CHEBI:78776"/>
        <dbReference type="ChEBI" id="CHEBI:138651"/>
        <dbReference type="EC" id="2.3.1.41"/>
    </reaction>
    <physiologicalReaction direction="left-to-right" evidence="17">
        <dbReference type="Rhea" id="RHEA:22837"/>
    </physiologicalReaction>
</comment>
<dbReference type="AlphaFoldDB" id="A0A8T9AL74"/>
<accession>A0A8T9AL74</accession>
<gene>
    <name evidence="20" type="primary">fabB</name>
    <name evidence="20" type="ORF">C1D09_024325</name>
</gene>